<name>A0A933SFQ8_UNCEI</name>
<keyword evidence="4 5" id="KW-0067">ATP-binding</keyword>
<dbReference type="InterPro" id="IPR011042">
    <property type="entry name" value="6-blade_b-propeller_TolB-like"/>
</dbReference>
<dbReference type="SUPFAM" id="SSF56112">
    <property type="entry name" value="Protein kinase-like (PK-like)"/>
    <property type="match status" value="1"/>
</dbReference>
<accession>A0A933SFQ8</accession>
<evidence type="ECO:0000313" key="7">
    <source>
        <dbReference type="EMBL" id="MBI5169119.1"/>
    </source>
</evidence>
<organism evidence="7 8">
    <name type="scientific">Eiseniibacteriota bacterium</name>
    <dbReference type="NCBI Taxonomy" id="2212470"/>
    <lineage>
        <taxon>Bacteria</taxon>
        <taxon>Candidatus Eiseniibacteriota</taxon>
    </lineage>
</organism>
<reference evidence="7" key="1">
    <citation type="submission" date="2020-07" db="EMBL/GenBank/DDBJ databases">
        <title>Huge and variable diversity of episymbiotic CPR bacteria and DPANN archaea in groundwater ecosystems.</title>
        <authorList>
            <person name="He C.Y."/>
            <person name="Keren R."/>
            <person name="Whittaker M."/>
            <person name="Farag I.F."/>
            <person name="Doudna J."/>
            <person name="Cate J.H.D."/>
            <person name="Banfield J.F."/>
        </authorList>
    </citation>
    <scope>NUCLEOTIDE SEQUENCE</scope>
    <source>
        <strain evidence="7">NC_groundwater_1813_Pr3_B-0.1um_71_17</strain>
    </source>
</reference>
<dbReference type="SUPFAM" id="SSF69304">
    <property type="entry name" value="Tricorn protease N-terminal domain"/>
    <property type="match status" value="1"/>
</dbReference>
<proteinExistence type="predicted"/>
<evidence type="ECO:0000313" key="8">
    <source>
        <dbReference type="Proteomes" id="UP000696931"/>
    </source>
</evidence>
<dbReference type="Gene3D" id="2.120.10.30">
    <property type="entry name" value="TolB, C-terminal domain"/>
    <property type="match status" value="2"/>
</dbReference>
<evidence type="ECO:0000256" key="3">
    <source>
        <dbReference type="ARBA" id="ARBA00022777"/>
    </source>
</evidence>
<dbReference type="CDD" id="cd14014">
    <property type="entry name" value="STKc_PknB_like"/>
    <property type="match status" value="1"/>
</dbReference>
<keyword evidence="2 5" id="KW-0547">Nucleotide-binding</keyword>
<evidence type="ECO:0000259" key="6">
    <source>
        <dbReference type="PROSITE" id="PS50011"/>
    </source>
</evidence>
<dbReference type="EMBL" id="JACRIW010000042">
    <property type="protein sequence ID" value="MBI5169119.1"/>
    <property type="molecule type" value="Genomic_DNA"/>
</dbReference>
<evidence type="ECO:0000256" key="5">
    <source>
        <dbReference type="PROSITE-ProRule" id="PRU10141"/>
    </source>
</evidence>
<dbReference type="Gene3D" id="3.30.200.20">
    <property type="entry name" value="Phosphorylase Kinase, domain 1"/>
    <property type="match status" value="1"/>
</dbReference>
<gene>
    <name evidence="7" type="ORF">HZA61_06500</name>
</gene>
<protein>
    <submittedName>
        <fullName evidence="7">Serine/threonine-protein kinase</fullName>
    </submittedName>
</protein>
<keyword evidence="1" id="KW-0808">Transferase</keyword>
<dbReference type="PANTHER" id="PTHR43289:SF30">
    <property type="entry name" value="NON-SPECIFIC SERINE_THREONINE PROTEIN KINASE"/>
    <property type="match status" value="1"/>
</dbReference>
<dbReference type="GO" id="GO:0004674">
    <property type="term" value="F:protein serine/threonine kinase activity"/>
    <property type="evidence" value="ECO:0007669"/>
    <property type="project" value="TreeGrafter"/>
</dbReference>
<dbReference type="PROSITE" id="PS50011">
    <property type="entry name" value="PROTEIN_KINASE_DOM"/>
    <property type="match status" value="1"/>
</dbReference>
<sequence length="925" mass="98288">MSLTPGRSLDHYVLVETIGEGGMGVVWRATDSNLGRDVAIKVLPSVFADDPERMARFEREARLLASLNHPGIASIYGVGSSEGVRFLAMELVQGDDLAVRLSHGAIPIVEALEYARQIAAALEAAHEKGVIHRDLKPANVKATPDGQVKLLDFGLAKALESEPEPGRSSQMSHSPTLTSPMTGANVILGTAAYMSPEQARGKVVDRRADIWAFGCVLFECLTATRAFEGETVSDTLAKILEREPDLSRLPAATPARVRELIQRCLAKDARVRLRDIGDARIVLDEVLATRTSSGQLPIAHAAETAAGSSRGSRFSPIGVVAALVAGAAIGAALWGALAPRGRHATADAPTCLSIALPAAMQIMDTAITPDGGTVVLQARPVVADGATPAEPSLFTRAIGSYELKELPGTSTALAFTLDADSRNVTFLAPVSPGASQLRVSRMPLDGSAPATAVVDWKQPWTGLKPLEGGDLLVREGPTSFFLIPRGGGTPTSTRKIESGVQGVSRYEFNGGQIAGTASVFVSVIVYDARGWHHSVGVLDTKTGKAKVVEPDGGNAYWSPTGHMVFSRGDDVLAAPFDPRRMEVRGPAVAVWSGLAAPATFLPGKFELTKSGALFFRPGQLGAERPFVTVDAAGQIAPWSATPHPVDFQMFLSRDGRRLATQSINARGIDELWVSSVDHDDFVRVPTEPNADAFFPVWSPDGRQLAYRRLARDGKDGVYVVNIETGESQLVLKTPGASDYYDPNSWASDGSGITLTHNVNGIVTVCFLPASAGGEWGTPKPLPLGEGRSFLPLLSPDARTLAFQSDRDGKVQSYVVAFHGGEVSGPVIRVRTQGSDWHQWSADGRALYVLDDRRHLVKVPVTSGSPPSVGAATEYADVGKAQGAFWMVRPDGSVLVGQKNANEKDATQMNLVLGWSSVLTRKPAAK</sequence>
<evidence type="ECO:0000256" key="4">
    <source>
        <dbReference type="ARBA" id="ARBA00022840"/>
    </source>
</evidence>
<dbReference type="Pfam" id="PF07676">
    <property type="entry name" value="PD40"/>
    <property type="match status" value="2"/>
</dbReference>
<dbReference type="InterPro" id="IPR017441">
    <property type="entry name" value="Protein_kinase_ATP_BS"/>
</dbReference>
<dbReference type="SMART" id="SM00220">
    <property type="entry name" value="S_TKc"/>
    <property type="match status" value="1"/>
</dbReference>
<dbReference type="AlphaFoldDB" id="A0A933SFQ8"/>
<dbReference type="InterPro" id="IPR011659">
    <property type="entry name" value="WD40"/>
</dbReference>
<evidence type="ECO:0000256" key="2">
    <source>
        <dbReference type="ARBA" id="ARBA00022741"/>
    </source>
</evidence>
<dbReference type="Gene3D" id="1.10.510.10">
    <property type="entry name" value="Transferase(Phosphotransferase) domain 1"/>
    <property type="match status" value="1"/>
</dbReference>
<dbReference type="Pfam" id="PF00069">
    <property type="entry name" value="Pkinase"/>
    <property type="match status" value="1"/>
</dbReference>
<evidence type="ECO:0000256" key="1">
    <source>
        <dbReference type="ARBA" id="ARBA00022679"/>
    </source>
</evidence>
<dbReference type="InterPro" id="IPR000719">
    <property type="entry name" value="Prot_kinase_dom"/>
</dbReference>
<dbReference type="Proteomes" id="UP000696931">
    <property type="component" value="Unassembled WGS sequence"/>
</dbReference>
<dbReference type="GO" id="GO:0005524">
    <property type="term" value="F:ATP binding"/>
    <property type="evidence" value="ECO:0007669"/>
    <property type="project" value="UniProtKB-UniRule"/>
</dbReference>
<feature type="binding site" evidence="5">
    <location>
        <position position="41"/>
    </location>
    <ligand>
        <name>ATP</name>
        <dbReference type="ChEBI" id="CHEBI:30616"/>
    </ligand>
</feature>
<keyword evidence="3 7" id="KW-0418">Kinase</keyword>
<dbReference type="PANTHER" id="PTHR43289">
    <property type="entry name" value="MITOGEN-ACTIVATED PROTEIN KINASE KINASE KINASE 20-RELATED"/>
    <property type="match status" value="1"/>
</dbReference>
<feature type="domain" description="Protein kinase" evidence="6">
    <location>
        <begin position="12"/>
        <end position="287"/>
    </location>
</feature>
<comment type="caution">
    <text evidence="7">The sequence shown here is derived from an EMBL/GenBank/DDBJ whole genome shotgun (WGS) entry which is preliminary data.</text>
</comment>
<dbReference type="InterPro" id="IPR011009">
    <property type="entry name" value="Kinase-like_dom_sf"/>
</dbReference>
<dbReference type="PROSITE" id="PS00107">
    <property type="entry name" value="PROTEIN_KINASE_ATP"/>
    <property type="match status" value="1"/>
</dbReference>